<sequence length="105" mass="11481">MLLMLAICVLANTVLAQVEGTEGTRLTMAKLLFDPSLTDSQTTEMIQGILAPGRLQNEKAALSFLDSHGETKTASSKVSSLMFMDYQQLYVNTSLHTRLRSAVSE</sequence>
<dbReference type="EMBL" id="UYYB01001269">
    <property type="protein sequence ID" value="VDM65726.1"/>
    <property type="molecule type" value="Genomic_DNA"/>
</dbReference>
<reference evidence="2 3" key="1">
    <citation type="submission" date="2018-11" db="EMBL/GenBank/DDBJ databases">
        <authorList>
            <consortium name="Pathogen Informatics"/>
        </authorList>
    </citation>
    <scope>NUCLEOTIDE SEQUENCE [LARGE SCALE GENOMIC DNA]</scope>
</reference>
<feature type="signal peptide" evidence="1">
    <location>
        <begin position="1"/>
        <end position="16"/>
    </location>
</feature>
<gene>
    <name evidence="2" type="ORF">SVUK_LOCUS724</name>
</gene>
<proteinExistence type="predicted"/>
<protein>
    <submittedName>
        <fullName evidence="2">Uncharacterized protein</fullName>
    </submittedName>
</protein>
<feature type="chain" id="PRO_5018102067" evidence="1">
    <location>
        <begin position="17"/>
        <end position="105"/>
    </location>
</feature>
<dbReference type="Proteomes" id="UP000270094">
    <property type="component" value="Unassembled WGS sequence"/>
</dbReference>
<name>A0A3P7I8D8_STRVU</name>
<evidence type="ECO:0000256" key="1">
    <source>
        <dbReference type="SAM" id="SignalP"/>
    </source>
</evidence>
<accession>A0A3P7I8D8</accession>
<organism evidence="2 3">
    <name type="scientific">Strongylus vulgaris</name>
    <name type="common">Blood worm</name>
    <dbReference type="NCBI Taxonomy" id="40348"/>
    <lineage>
        <taxon>Eukaryota</taxon>
        <taxon>Metazoa</taxon>
        <taxon>Ecdysozoa</taxon>
        <taxon>Nematoda</taxon>
        <taxon>Chromadorea</taxon>
        <taxon>Rhabditida</taxon>
        <taxon>Rhabditina</taxon>
        <taxon>Rhabditomorpha</taxon>
        <taxon>Strongyloidea</taxon>
        <taxon>Strongylidae</taxon>
        <taxon>Strongylus</taxon>
    </lineage>
</organism>
<evidence type="ECO:0000313" key="3">
    <source>
        <dbReference type="Proteomes" id="UP000270094"/>
    </source>
</evidence>
<keyword evidence="3" id="KW-1185">Reference proteome</keyword>
<evidence type="ECO:0000313" key="2">
    <source>
        <dbReference type="EMBL" id="VDM65726.1"/>
    </source>
</evidence>
<keyword evidence="1" id="KW-0732">Signal</keyword>
<dbReference type="AlphaFoldDB" id="A0A3P7I8D8"/>